<dbReference type="EMBL" id="JABEQJ010000001">
    <property type="protein sequence ID" value="MBB2158605.1"/>
    <property type="molecule type" value="Genomic_DNA"/>
</dbReference>
<gene>
    <name evidence="1" type="ORF">HLH48_00155</name>
</gene>
<comment type="caution">
    <text evidence="1">The sequence shown here is derived from an EMBL/GenBank/DDBJ whole genome shotgun (WGS) entry which is preliminary data.</text>
</comment>
<accession>A0A7W4I976</accession>
<organism evidence="1 2">
    <name type="scientific">Gluconacetobacter sacchari</name>
    <dbReference type="NCBI Taxonomy" id="92759"/>
    <lineage>
        <taxon>Bacteria</taxon>
        <taxon>Pseudomonadati</taxon>
        <taxon>Pseudomonadota</taxon>
        <taxon>Alphaproteobacteria</taxon>
        <taxon>Acetobacterales</taxon>
        <taxon>Acetobacteraceae</taxon>
        <taxon>Gluconacetobacter</taxon>
    </lineage>
</organism>
<dbReference type="Gene3D" id="3.30.1360.120">
    <property type="entry name" value="Probable tRNA modification gtpase trme, domain 1"/>
    <property type="match status" value="1"/>
</dbReference>
<dbReference type="RefSeq" id="WP_182995480.1">
    <property type="nucleotide sequence ID" value="NZ_JABEQJ010000001.1"/>
</dbReference>
<proteinExistence type="predicted"/>
<dbReference type="SUPFAM" id="SSF103025">
    <property type="entry name" value="Folate-binding domain"/>
    <property type="match status" value="1"/>
</dbReference>
<sequence>MVEIAEGCTLDSLPPMIRLVLQGRAAALDAAAGALGLDAVPPLLRAASGAGGQALRLGPFELMILPALGSRAGLDAALAALPHSLVDVSDRHVGFVLEGARAADILAGLCPLDFAPSSFPVGMVTRTLLDKAGAAIWRTGAQTFHIEVWRSFAPYVEAQLREVGRGISFSLLSV</sequence>
<protein>
    <submittedName>
        <fullName evidence="1">Sarcosine oxidase gamma subunit</fullName>
    </submittedName>
</protein>
<reference evidence="1 2" key="1">
    <citation type="submission" date="2020-04" db="EMBL/GenBank/DDBJ databases">
        <title>Description of novel Gluconacetobacter.</title>
        <authorList>
            <person name="Sombolestani A."/>
        </authorList>
    </citation>
    <scope>NUCLEOTIDE SEQUENCE [LARGE SCALE GENOMIC DNA]</scope>
    <source>
        <strain evidence="1 2">LMG 19747</strain>
    </source>
</reference>
<dbReference type="InterPro" id="IPR007375">
    <property type="entry name" value="SoxG"/>
</dbReference>
<evidence type="ECO:0000313" key="1">
    <source>
        <dbReference type="EMBL" id="MBB2158605.1"/>
    </source>
</evidence>
<dbReference type="InterPro" id="IPR027266">
    <property type="entry name" value="TrmE/GcvT-like"/>
</dbReference>
<dbReference type="Proteomes" id="UP000589085">
    <property type="component" value="Unassembled WGS sequence"/>
</dbReference>
<dbReference type="Gene3D" id="3.30.70.1520">
    <property type="entry name" value="Heterotetrameric sarcosine oxidase"/>
    <property type="match status" value="1"/>
</dbReference>
<name>A0A7W4I976_9PROT</name>
<dbReference type="AlphaFoldDB" id="A0A7W4I976"/>
<dbReference type="Pfam" id="PF04268">
    <property type="entry name" value="SoxG"/>
    <property type="match status" value="1"/>
</dbReference>
<evidence type="ECO:0000313" key="2">
    <source>
        <dbReference type="Proteomes" id="UP000589085"/>
    </source>
</evidence>